<keyword evidence="10" id="KW-0961">Cell wall biogenesis/degradation</keyword>
<evidence type="ECO:0000256" key="4">
    <source>
        <dbReference type="ARBA" id="ARBA00007974"/>
    </source>
</evidence>
<dbReference type="GO" id="GO:0044780">
    <property type="term" value="P:bacterial-type flagellum assembly"/>
    <property type="evidence" value="ECO:0007669"/>
    <property type="project" value="InterPro"/>
</dbReference>
<dbReference type="GO" id="GO:0004040">
    <property type="term" value="F:amidase activity"/>
    <property type="evidence" value="ECO:0007669"/>
    <property type="project" value="InterPro"/>
</dbReference>
<evidence type="ECO:0000256" key="8">
    <source>
        <dbReference type="ARBA" id="ARBA00022801"/>
    </source>
</evidence>
<dbReference type="GO" id="GO:0071973">
    <property type="term" value="P:bacterial-type flagellum-dependent cell motility"/>
    <property type="evidence" value="ECO:0007669"/>
    <property type="project" value="TreeGrafter"/>
</dbReference>
<keyword evidence="8" id="KW-0378">Hydrolase</keyword>
<keyword evidence="7" id="KW-1005">Bacterial flagellum biogenesis</keyword>
<evidence type="ECO:0000256" key="11">
    <source>
        <dbReference type="ARBA" id="ARBA00030835"/>
    </source>
</evidence>
<dbReference type="Pfam" id="PF01832">
    <property type="entry name" value="Glucosaminidase"/>
    <property type="match status" value="1"/>
</dbReference>
<dbReference type="PANTHER" id="PTHR33308:SF9">
    <property type="entry name" value="PEPTIDOGLYCAN HYDROLASE FLGJ"/>
    <property type="match status" value="1"/>
</dbReference>
<gene>
    <name evidence="13" type="ORF">MBSD_n0537</name>
</gene>
<dbReference type="STRING" id="1475481.GCA_000953855_00546"/>
<evidence type="ECO:0000256" key="5">
    <source>
        <dbReference type="ARBA" id="ARBA00013433"/>
    </source>
</evidence>
<dbReference type="RefSeq" id="WP_062534849.1">
    <property type="nucleotide sequence ID" value="NZ_DF970155.1"/>
</dbReference>
<evidence type="ECO:0000256" key="6">
    <source>
        <dbReference type="ARBA" id="ARBA00022764"/>
    </source>
</evidence>
<keyword evidence="6" id="KW-0574">Periplasm</keyword>
<accession>A0A0K8QK77</accession>
<evidence type="ECO:0000313" key="13">
    <source>
        <dbReference type="EMBL" id="GAP65248.1"/>
    </source>
</evidence>
<evidence type="ECO:0000256" key="1">
    <source>
        <dbReference type="ARBA" id="ARBA00002954"/>
    </source>
</evidence>
<comment type="subcellular location">
    <subcellularLocation>
        <location evidence="2">Periplasm</location>
    </subcellularLocation>
</comment>
<dbReference type="NCBIfam" id="TIGR02541">
    <property type="entry name" value="flagell_FlgJ"/>
    <property type="match status" value="1"/>
</dbReference>
<dbReference type="PANTHER" id="PTHR33308">
    <property type="entry name" value="PEPTIDOGLYCAN HYDROLASE FLGJ"/>
    <property type="match status" value="1"/>
</dbReference>
<dbReference type="InterPro" id="IPR013377">
    <property type="entry name" value="FlgJ"/>
</dbReference>
<keyword evidence="13" id="KW-0966">Cell projection</keyword>
<dbReference type="GO" id="GO:0042597">
    <property type="term" value="C:periplasmic space"/>
    <property type="evidence" value="ECO:0007669"/>
    <property type="project" value="UniProtKB-SubCell"/>
</dbReference>
<keyword evidence="13" id="KW-0969">Cilium</keyword>
<dbReference type="PRINTS" id="PR01002">
    <property type="entry name" value="FLGFLGJ"/>
</dbReference>
<dbReference type="SUPFAM" id="SSF53955">
    <property type="entry name" value="Lysozyme-like"/>
    <property type="match status" value="1"/>
</dbReference>
<dbReference type="InterPro" id="IPR002901">
    <property type="entry name" value="MGlyc_endo_b_GlcNAc-like_dom"/>
</dbReference>
<dbReference type="InterPro" id="IPR023346">
    <property type="entry name" value="Lysozyme-like_dom_sf"/>
</dbReference>
<comment type="similarity">
    <text evidence="4">In the C-terminal section; belongs to the glycosyl hydrolase 73 family.</text>
</comment>
<dbReference type="Pfam" id="PF10135">
    <property type="entry name" value="Rod-binding"/>
    <property type="match status" value="1"/>
</dbReference>
<dbReference type="SMART" id="SM00047">
    <property type="entry name" value="LYZ2"/>
    <property type="match status" value="1"/>
</dbReference>
<dbReference type="InterPro" id="IPR051056">
    <property type="entry name" value="Glycosyl_Hydrolase_73"/>
</dbReference>
<dbReference type="Proteomes" id="UP000253740">
    <property type="component" value="Unassembled WGS sequence"/>
</dbReference>
<dbReference type="InterPro" id="IPR019301">
    <property type="entry name" value="Flagellar_prot_FlgJ_N"/>
</dbReference>
<proteinExistence type="inferred from homology"/>
<comment type="similarity">
    <text evidence="3">In the N-terminal section; belongs to the FlgJ family.</text>
</comment>
<dbReference type="OrthoDB" id="289937at2"/>
<keyword evidence="9" id="KW-0326">Glycosidase</keyword>
<dbReference type="EMBL" id="DF970155">
    <property type="protein sequence ID" value="GAP65248.1"/>
    <property type="molecule type" value="Genomic_DNA"/>
</dbReference>
<evidence type="ECO:0000259" key="12">
    <source>
        <dbReference type="SMART" id="SM00047"/>
    </source>
</evidence>
<name>A0A0K8QK77_9GAMM</name>
<evidence type="ECO:0000313" key="14">
    <source>
        <dbReference type="Proteomes" id="UP000253740"/>
    </source>
</evidence>
<sequence length="330" mass="34211">MAIDARGLGTYTDFAGLDRLKAAAQRNDRGALAKTAQQFEALFTQMLLKSMREATPGDGLFDSEQTRAYQQMFDQQLAVSLSSSGHGLGIAAMLMRQLGGAHAAAAPAANAAPSSAPAADAAPPAADAAAADPLGALLDRAGSALGGLAARAQRFAEHWLPSGPKEFVQALAPYAQAAAKQLGVSARALLAQAALETGWGRHMPQHADGRASFNLFGIKAGERWSGARVNVPTVEFENGVAVRRQDSFRAYASPAEAFADYARLLNGSPRYAAALGRGDDIAGFAQALQSAGYATDPDYAAKLRAIAHSAPMDEALAAFKESAALPSTRG</sequence>
<dbReference type="GO" id="GO:0016798">
    <property type="term" value="F:hydrolase activity, acting on glycosyl bonds"/>
    <property type="evidence" value="ECO:0007669"/>
    <property type="project" value="UniProtKB-KW"/>
</dbReference>
<dbReference type="GO" id="GO:0071555">
    <property type="term" value="P:cell wall organization"/>
    <property type="evidence" value="ECO:0007669"/>
    <property type="project" value="UniProtKB-KW"/>
</dbReference>
<evidence type="ECO:0000256" key="10">
    <source>
        <dbReference type="ARBA" id="ARBA00023316"/>
    </source>
</evidence>
<evidence type="ECO:0000256" key="3">
    <source>
        <dbReference type="ARBA" id="ARBA00006880"/>
    </source>
</evidence>
<keyword evidence="14" id="KW-1185">Reference proteome</keyword>
<comment type="function">
    <text evidence="1">Flagellum-specific muramidase which hydrolyzes the peptidoglycan layer to assemble the rod structure in the periplasmic space.</text>
</comment>
<evidence type="ECO:0000256" key="9">
    <source>
        <dbReference type="ARBA" id="ARBA00023295"/>
    </source>
</evidence>
<dbReference type="Gene3D" id="1.10.530.10">
    <property type="match status" value="1"/>
</dbReference>
<protein>
    <recommendedName>
        <fullName evidence="5">Peptidoglycan hydrolase FlgJ</fullName>
    </recommendedName>
    <alternativeName>
        <fullName evidence="11">Muramidase FlgJ</fullName>
    </alternativeName>
</protein>
<dbReference type="Gene3D" id="2.10.70.40">
    <property type="entry name" value="peptidoglycan hydrolase"/>
    <property type="match status" value="1"/>
</dbReference>
<evidence type="ECO:0000256" key="7">
    <source>
        <dbReference type="ARBA" id="ARBA00022795"/>
    </source>
</evidence>
<keyword evidence="13" id="KW-0282">Flagellum</keyword>
<reference evidence="13" key="1">
    <citation type="submission" date="2015-08" db="EMBL/GenBank/DDBJ databases">
        <title>Complete DNA Sequence of Pseudomonas syringae pv. actinidiae, the Causal Agent of Kiwifruit Canker Disease.</title>
        <authorList>
            <person name="Rikkerink E.H.A."/>
            <person name="Fineran P.C."/>
        </authorList>
    </citation>
    <scope>NUCLEOTIDE SEQUENCE</scope>
    <source>
        <strain evidence="13">SkMP5</strain>
    </source>
</reference>
<dbReference type="AlphaFoldDB" id="A0A0K8QK77"/>
<evidence type="ECO:0000256" key="2">
    <source>
        <dbReference type="ARBA" id="ARBA00004418"/>
    </source>
</evidence>
<feature type="domain" description="Mannosyl-glycoprotein endo-beta-N-acetylglucosamidase-like" evidence="12">
    <location>
        <begin position="157"/>
        <end position="320"/>
    </location>
</feature>
<organism evidence="13">
    <name type="scientific">Mizugakiibacter sediminis</name>
    <dbReference type="NCBI Taxonomy" id="1475481"/>
    <lineage>
        <taxon>Bacteria</taxon>
        <taxon>Pseudomonadati</taxon>
        <taxon>Pseudomonadota</taxon>
        <taxon>Gammaproteobacteria</taxon>
        <taxon>Lysobacterales</taxon>
        <taxon>Rhodanobacteraceae</taxon>
        <taxon>Mizugakiibacter</taxon>
    </lineage>
</organism>